<dbReference type="Proteomes" id="UP000192328">
    <property type="component" value="Unassembled WGS sequence"/>
</dbReference>
<keyword evidence="1" id="KW-0418">Kinase</keyword>
<proteinExistence type="predicted"/>
<keyword evidence="2" id="KW-1185">Reference proteome</keyword>
<accession>A0AC61PQ67</accession>
<name>A0AC61PQ67_9FIRM</name>
<protein>
    <submittedName>
        <fullName evidence="1">Uridine kinase</fullName>
    </submittedName>
</protein>
<evidence type="ECO:0000313" key="1">
    <source>
        <dbReference type="EMBL" id="SMC88341.1"/>
    </source>
</evidence>
<sequence length="176" mass="20030">MKIIVIAAVTAGGKTTVVNEIKKHLPRCASLHFDDYSFEGEVEDFHQWVLDGADYDVWDLSPLKADIEKIMDSNAYDYLLLDYPFAYLNTQIRGYIDCAVFIDTPLDIAMARRVLRDMKDASADEIRTEMDVYLKYARIAYVQMLDAVLPSSDYVVDGSKDLESITSKIINIILEK</sequence>
<evidence type="ECO:0000313" key="2">
    <source>
        <dbReference type="Proteomes" id="UP000192328"/>
    </source>
</evidence>
<gene>
    <name evidence="1" type="ORF">SAMN06297397_2975</name>
</gene>
<organism evidence="1 2">
    <name type="scientific">Aristaeella lactis</name>
    <dbReference type="NCBI Taxonomy" id="3046383"/>
    <lineage>
        <taxon>Bacteria</taxon>
        <taxon>Bacillati</taxon>
        <taxon>Bacillota</taxon>
        <taxon>Clostridia</taxon>
        <taxon>Eubacteriales</taxon>
        <taxon>Aristaeellaceae</taxon>
        <taxon>Aristaeella</taxon>
    </lineage>
</organism>
<reference evidence="1" key="1">
    <citation type="submission" date="2017-04" db="EMBL/GenBank/DDBJ databases">
        <authorList>
            <person name="Varghese N."/>
            <person name="Submissions S."/>
        </authorList>
    </citation>
    <scope>NUCLEOTIDE SEQUENCE</scope>
    <source>
        <strain evidence="1">WTE2008</strain>
    </source>
</reference>
<dbReference type="EMBL" id="FWXZ01000008">
    <property type="protein sequence ID" value="SMC88341.1"/>
    <property type="molecule type" value="Genomic_DNA"/>
</dbReference>
<comment type="caution">
    <text evidence="1">The sequence shown here is derived from an EMBL/GenBank/DDBJ whole genome shotgun (WGS) entry which is preliminary data.</text>
</comment>
<keyword evidence="1" id="KW-0808">Transferase</keyword>